<reference evidence="1" key="1">
    <citation type="journal article" date="2022" name="Int. J. Mol. Sci.">
        <title>Draft Genome of Tanacetum Coccineum: Genomic Comparison of Closely Related Tanacetum-Family Plants.</title>
        <authorList>
            <person name="Yamashiro T."/>
            <person name="Shiraishi A."/>
            <person name="Nakayama K."/>
            <person name="Satake H."/>
        </authorList>
    </citation>
    <scope>NUCLEOTIDE SEQUENCE</scope>
</reference>
<dbReference type="Proteomes" id="UP001151760">
    <property type="component" value="Unassembled WGS sequence"/>
</dbReference>
<keyword evidence="2" id="KW-1185">Reference proteome</keyword>
<evidence type="ECO:0000313" key="1">
    <source>
        <dbReference type="EMBL" id="GJT08180.1"/>
    </source>
</evidence>
<gene>
    <name evidence="1" type="ORF">Tco_0842642</name>
</gene>
<accession>A0ABQ5AZU5</accession>
<organism evidence="1 2">
    <name type="scientific">Tanacetum coccineum</name>
    <dbReference type="NCBI Taxonomy" id="301880"/>
    <lineage>
        <taxon>Eukaryota</taxon>
        <taxon>Viridiplantae</taxon>
        <taxon>Streptophyta</taxon>
        <taxon>Embryophyta</taxon>
        <taxon>Tracheophyta</taxon>
        <taxon>Spermatophyta</taxon>
        <taxon>Magnoliopsida</taxon>
        <taxon>eudicotyledons</taxon>
        <taxon>Gunneridae</taxon>
        <taxon>Pentapetalae</taxon>
        <taxon>asterids</taxon>
        <taxon>campanulids</taxon>
        <taxon>Asterales</taxon>
        <taxon>Asteraceae</taxon>
        <taxon>Asteroideae</taxon>
        <taxon>Anthemideae</taxon>
        <taxon>Anthemidinae</taxon>
        <taxon>Tanacetum</taxon>
    </lineage>
</organism>
<comment type="caution">
    <text evidence="1">The sequence shown here is derived from an EMBL/GenBank/DDBJ whole genome shotgun (WGS) entry which is preliminary data.</text>
</comment>
<evidence type="ECO:0000313" key="2">
    <source>
        <dbReference type="Proteomes" id="UP001151760"/>
    </source>
</evidence>
<proteinExistence type="predicted"/>
<name>A0ABQ5AZU5_9ASTR</name>
<dbReference type="EMBL" id="BQNB010012809">
    <property type="protein sequence ID" value="GJT08180.1"/>
    <property type="molecule type" value="Genomic_DNA"/>
</dbReference>
<sequence>MSFVTTPDKVLTTFGASLRVALTVDVNGWNGGGSGESFEEVGVLQDVHCYLEYGIGLSSFHIQETIAFSHWNPFVARQDLLI</sequence>
<protein>
    <submittedName>
        <fullName evidence="1">Uncharacterized protein</fullName>
    </submittedName>
</protein>
<reference evidence="1" key="2">
    <citation type="submission" date="2022-01" db="EMBL/GenBank/DDBJ databases">
        <authorList>
            <person name="Yamashiro T."/>
            <person name="Shiraishi A."/>
            <person name="Satake H."/>
            <person name="Nakayama K."/>
        </authorList>
    </citation>
    <scope>NUCLEOTIDE SEQUENCE</scope>
</reference>